<dbReference type="GeneID" id="98146491"/>
<evidence type="ECO:0000313" key="3">
    <source>
        <dbReference type="Proteomes" id="UP001610432"/>
    </source>
</evidence>
<feature type="domain" description="RNA 3'-terminal phosphate cyclase" evidence="1">
    <location>
        <begin position="17"/>
        <end position="446"/>
    </location>
</feature>
<proteinExistence type="predicted"/>
<protein>
    <submittedName>
        <fullName evidence="2">RNA 3'-terminal phosphate cyclase domain-containing protein</fullName>
    </submittedName>
</protein>
<organism evidence="2 3">
    <name type="scientific">Aspergillus lucknowensis</name>
    <dbReference type="NCBI Taxonomy" id="176173"/>
    <lineage>
        <taxon>Eukaryota</taxon>
        <taxon>Fungi</taxon>
        <taxon>Dikarya</taxon>
        <taxon>Ascomycota</taxon>
        <taxon>Pezizomycotina</taxon>
        <taxon>Eurotiomycetes</taxon>
        <taxon>Eurotiomycetidae</taxon>
        <taxon>Eurotiales</taxon>
        <taxon>Aspergillaceae</taxon>
        <taxon>Aspergillus</taxon>
        <taxon>Aspergillus subgen. Nidulantes</taxon>
    </lineage>
</organism>
<dbReference type="PANTHER" id="PTHR11096">
    <property type="entry name" value="RNA 3' TERMINAL PHOSPHATE CYCLASE"/>
    <property type="match status" value="1"/>
</dbReference>
<dbReference type="InterPro" id="IPR037136">
    <property type="entry name" value="RNA3'_phos_cyclase_dom_sf"/>
</dbReference>
<dbReference type="PANTHER" id="PTHR11096:SF0">
    <property type="entry name" value="RNA 3'-TERMINAL PHOSPHATE CYCLASE"/>
    <property type="match status" value="1"/>
</dbReference>
<dbReference type="EMBL" id="JBFXLQ010000037">
    <property type="protein sequence ID" value="KAL2864764.1"/>
    <property type="molecule type" value="Genomic_DNA"/>
</dbReference>
<reference evidence="2 3" key="1">
    <citation type="submission" date="2024-07" db="EMBL/GenBank/DDBJ databases">
        <title>Section-level genome sequencing and comparative genomics of Aspergillus sections Usti and Cavernicolus.</title>
        <authorList>
            <consortium name="Lawrence Berkeley National Laboratory"/>
            <person name="Nybo J.L."/>
            <person name="Vesth T.C."/>
            <person name="Theobald S."/>
            <person name="Frisvad J.C."/>
            <person name="Larsen T.O."/>
            <person name="Kjaerboelling I."/>
            <person name="Rothschild-Mancinelli K."/>
            <person name="Lyhne E.K."/>
            <person name="Kogle M.E."/>
            <person name="Barry K."/>
            <person name="Clum A."/>
            <person name="Na H."/>
            <person name="Ledsgaard L."/>
            <person name="Lin J."/>
            <person name="Lipzen A."/>
            <person name="Kuo A."/>
            <person name="Riley R."/>
            <person name="Mondo S."/>
            <person name="Labutti K."/>
            <person name="Haridas S."/>
            <person name="Pangalinan J."/>
            <person name="Salamov A.A."/>
            <person name="Simmons B.A."/>
            <person name="Magnuson J.K."/>
            <person name="Chen J."/>
            <person name="Drula E."/>
            <person name="Henrissat B."/>
            <person name="Wiebenga A."/>
            <person name="Lubbers R.J."/>
            <person name="Gomes A.C."/>
            <person name="Macurrencykelacurrency M.R."/>
            <person name="Stajich J."/>
            <person name="Grigoriev I.V."/>
            <person name="Mortensen U.H."/>
            <person name="De Vries R.P."/>
            <person name="Baker S.E."/>
            <person name="Andersen M.R."/>
        </authorList>
    </citation>
    <scope>NUCLEOTIDE SEQUENCE [LARGE SCALE GENOMIC DNA]</scope>
    <source>
        <strain evidence="2 3">CBS 449.75</strain>
    </source>
</reference>
<dbReference type="InterPro" id="IPR000228">
    <property type="entry name" value="RNA3'_term_phos_cyc"/>
</dbReference>
<dbReference type="SUPFAM" id="SSF55205">
    <property type="entry name" value="EPT/RTPC-like"/>
    <property type="match status" value="1"/>
</dbReference>
<sequence>MAETRPTEPVRLDGRKLEGGGQLVRIAVALSALTGQSIAIDHIRGNRSGKKGLKASHLAALETLAELSGSRLVKAQVGSCATEFHPPSYGQGEARRTNTEINIRLPTPGSVFLVFQALYPYLLRSETADRIRVSIIGGTNVSSSPSYDYVSQVLIPNFARVGLPPLSVSLEKRGWSSAPGQEQMGKVLFEIDSLWRAGGGPPSAVFPSIDLRRYQRGTISQIDITILAPDDRLIAKPNRDARRHHGYNAETDQPETVREFMERQAHRILRKRLKDLPADLFSAGGSEGVSPETGASGAVPIQTHTTEATRRRSCLYVLIVAHTSTGFRIGRDALYGSLKGEKKPKKRQRKPEEDMSRRLKDLVDECVKNFIHELNDPRLQPQKDASGTVRHQPCVDEFMRDQLVVFEALGRSSDAQESRVGEGHEDERYWSLHTQTAQWVCREMLGEDCLG</sequence>
<dbReference type="Gene3D" id="3.65.10.20">
    <property type="entry name" value="RNA 3'-terminal phosphate cyclase domain"/>
    <property type="match status" value="2"/>
</dbReference>
<dbReference type="Proteomes" id="UP001610432">
    <property type="component" value="Unassembled WGS sequence"/>
</dbReference>
<dbReference type="Pfam" id="PF01137">
    <property type="entry name" value="RTC"/>
    <property type="match status" value="1"/>
</dbReference>
<gene>
    <name evidence="2" type="ORF">BJX67DRAFT_373601</name>
</gene>
<accession>A0ABR4LKX1</accession>
<comment type="caution">
    <text evidence="2">The sequence shown here is derived from an EMBL/GenBank/DDBJ whole genome shotgun (WGS) entry which is preliminary data.</text>
</comment>
<dbReference type="InterPro" id="IPR013792">
    <property type="entry name" value="RNA3'P_cycl/enolpyr_Trfase_a/b"/>
</dbReference>
<name>A0ABR4LKX1_9EURO</name>
<keyword evidence="3" id="KW-1185">Reference proteome</keyword>
<evidence type="ECO:0000313" key="2">
    <source>
        <dbReference type="EMBL" id="KAL2864764.1"/>
    </source>
</evidence>
<dbReference type="RefSeq" id="XP_070883743.1">
    <property type="nucleotide sequence ID" value="XM_071031419.1"/>
</dbReference>
<dbReference type="InterPro" id="IPR023797">
    <property type="entry name" value="RNA3'_phos_cyclase_dom"/>
</dbReference>
<evidence type="ECO:0000259" key="1">
    <source>
        <dbReference type="Pfam" id="PF01137"/>
    </source>
</evidence>